<organism evidence="2 3">
    <name type="scientific">Novosphingobium guangzhouense</name>
    <dbReference type="NCBI Taxonomy" id="1850347"/>
    <lineage>
        <taxon>Bacteria</taxon>
        <taxon>Pseudomonadati</taxon>
        <taxon>Pseudomonadota</taxon>
        <taxon>Alphaproteobacteria</taxon>
        <taxon>Sphingomonadales</taxon>
        <taxon>Sphingomonadaceae</taxon>
        <taxon>Novosphingobium</taxon>
    </lineage>
</organism>
<dbReference type="Gene3D" id="3.10.129.10">
    <property type="entry name" value="Hotdog Thioesterase"/>
    <property type="match status" value="1"/>
</dbReference>
<dbReference type="GO" id="GO:0016790">
    <property type="term" value="F:thiolester hydrolase activity"/>
    <property type="evidence" value="ECO:0007669"/>
    <property type="project" value="UniProtKB-ARBA"/>
</dbReference>
<name>A0A2K2G1V4_9SPHN</name>
<dbReference type="Pfam" id="PF03061">
    <property type="entry name" value="4HBT"/>
    <property type="match status" value="1"/>
</dbReference>
<proteinExistence type="predicted"/>
<dbReference type="InterPro" id="IPR029069">
    <property type="entry name" value="HotDog_dom_sf"/>
</dbReference>
<reference evidence="2 3" key="1">
    <citation type="submission" date="2016-05" db="EMBL/GenBank/DDBJ databases">
        <title>Complete genome sequence of Novosphingobium guangzhouense SA925(T).</title>
        <authorList>
            <person name="Sha S."/>
        </authorList>
    </citation>
    <scope>NUCLEOTIDE SEQUENCE [LARGE SCALE GENOMIC DNA]</scope>
    <source>
        <strain evidence="2 3">SA925</strain>
    </source>
</reference>
<dbReference type="CDD" id="cd03443">
    <property type="entry name" value="PaaI_thioesterase"/>
    <property type="match status" value="1"/>
</dbReference>
<comment type="caution">
    <text evidence="2">The sequence shown here is derived from an EMBL/GenBank/DDBJ whole genome shotgun (WGS) entry which is preliminary data.</text>
</comment>
<dbReference type="InterPro" id="IPR006683">
    <property type="entry name" value="Thioestr_dom"/>
</dbReference>
<sequence>MSQDGAFIHVPDPEFPGWHTWQLNEGSRFNSQGLGRMIVRREGGRAARLRLVDVGAKHSNVLDAVHGGVTLALIDVGMFAAMYTVIGEDAVGAVTLELTNQFIGAGRVGEPLDVIAEIMKETRRLVFVRGTVEQGDHLVASFMGTLRKPSAPR</sequence>
<accession>A0A2K2G1V4</accession>
<dbReference type="OrthoDB" id="5741080at2"/>
<dbReference type="AlphaFoldDB" id="A0A2K2G1V4"/>
<gene>
    <name evidence="2" type="ORF">A8V01_04140</name>
</gene>
<evidence type="ECO:0000313" key="3">
    <source>
        <dbReference type="Proteomes" id="UP000236327"/>
    </source>
</evidence>
<keyword evidence="3" id="KW-1185">Reference proteome</keyword>
<feature type="domain" description="Thioesterase" evidence="1">
    <location>
        <begin position="65"/>
        <end position="139"/>
    </location>
</feature>
<dbReference type="EMBL" id="LYMM01000029">
    <property type="protein sequence ID" value="PNU05030.1"/>
    <property type="molecule type" value="Genomic_DNA"/>
</dbReference>
<dbReference type="SUPFAM" id="SSF54637">
    <property type="entry name" value="Thioesterase/thiol ester dehydrase-isomerase"/>
    <property type="match status" value="1"/>
</dbReference>
<dbReference type="Proteomes" id="UP000236327">
    <property type="component" value="Unassembled WGS sequence"/>
</dbReference>
<dbReference type="RefSeq" id="WP_103095694.1">
    <property type="nucleotide sequence ID" value="NZ_LYMM01000029.1"/>
</dbReference>
<evidence type="ECO:0000259" key="1">
    <source>
        <dbReference type="Pfam" id="PF03061"/>
    </source>
</evidence>
<protein>
    <submittedName>
        <fullName evidence="2">Thioesterase</fullName>
    </submittedName>
</protein>
<evidence type="ECO:0000313" key="2">
    <source>
        <dbReference type="EMBL" id="PNU05030.1"/>
    </source>
</evidence>